<keyword evidence="9" id="KW-1185">Reference proteome</keyword>
<keyword evidence="5 6" id="KW-0472">Membrane</keyword>
<evidence type="ECO:0000256" key="4">
    <source>
        <dbReference type="ARBA" id="ARBA00022989"/>
    </source>
</evidence>
<evidence type="ECO:0000256" key="6">
    <source>
        <dbReference type="SAM" id="Phobius"/>
    </source>
</evidence>
<evidence type="ECO:0000259" key="7">
    <source>
        <dbReference type="Pfam" id="PF02687"/>
    </source>
</evidence>
<accession>A0ABR7EIZ8</accession>
<gene>
    <name evidence="8" type="ORF">H8S18_11605</name>
</gene>
<dbReference type="InterPro" id="IPR050250">
    <property type="entry name" value="Macrolide_Exporter_MacB"/>
</dbReference>
<evidence type="ECO:0000256" key="1">
    <source>
        <dbReference type="ARBA" id="ARBA00004651"/>
    </source>
</evidence>
<feature type="transmembrane region" description="Helical" evidence="6">
    <location>
        <begin position="461"/>
        <end position="484"/>
    </location>
</feature>
<dbReference type="PANTHER" id="PTHR30572:SF9">
    <property type="entry name" value="ABC TRANSPORTER PERMEASE PROTEIN"/>
    <property type="match status" value="1"/>
</dbReference>
<dbReference type="InterPro" id="IPR003838">
    <property type="entry name" value="ABC3_permease_C"/>
</dbReference>
<reference evidence="8 9" key="1">
    <citation type="submission" date="2020-08" db="EMBL/GenBank/DDBJ databases">
        <title>Genome public.</title>
        <authorList>
            <person name="Liu C."/>
            <person name="Sun Q."/>
        </authorList>
    </citation>
    <scope>NUCLEOTIDE SEQUENCE [LARGE SCALE GENOMIC DNA]</scope>
    <source>
        <strain evidence="8 9">NSJ-35</strain>
    </source>
</reference>
<comment type="caution">
    <text evidence="8">The sequence shown here is derived from an EMBL/GenBank/DDBJ whole genome shotgun (WGS) entry which is preliminary data.</text>
</comment>
<dbReference type="PANTHER" id="PTHR30572">
    <property type="entry name" value="MEMBRANE COMPONENT OF TRANSPORTER-RELATED"/>
    <property type="match status" value="1"/>
</dbReference>
<sequence length="500" mass="55504">MTILKRSLLYLTRKKGRNILLFFILLTMSFFLLIGTMLTAEAGNAADEIRRSMGASFCFNAIVDTQDDSLWITVNLGDGNEGRVYNNPAKLTDEMAGQVMQVSGVSAYNGSKSSWEYTSLKLKPGFHILTHEDYLAYPEEYEGRDDMIESVTMYRNFAPLIGNTDSSLNPFFRNNALSLREGRHIQPGDEWKAVVSSYVAGLNGLQVGDTFEAGITQAYVDYMDGLIPGLQPFGPKEYEIVGIFDVNFTQAANEYSSEWDMPENFIMTDNKSVGEIAEAAGGASETFETLTFFVEEPLELDAVIAEVKKLDLPWQYLSIDKDDTSYLAFVKPVEAVKALGTFMTVFAAGSCMMIEYLLFHLWIKGRRREIGILLSVGIGKQAVLRQLLLEGFIIIGIAFALACVLASCAAQPMGDAAESLMYRENVTETYKVFYNEAQNLTVEPVGGQKAELVYMVTAADILVIGICSFIIVALSVFLSFRGIFREKPGNLLRFAEDSRL</sequence>
<feature type="domain" description="ABC3 transporter permease C-terminal" evidence="7">
    <location>
        <begin position="342"/>
        <end position="487"/>
    </location>
</feature>
<dbReference type="EMBL" id="JACOON010000006">
    <property type="protein sequence ID" value="MBC5648984.1"/>
    <property type="molecule type" value="Genomic_DNA"/>
</dbReference>
<protein>
    <submittedName>
        <fullName evidence="8">ABC transporter permease</fullName>
    </submittedName>
</protein>
<keyword evidence="2" id="KW-1003">Cell membrane</keyword>
<feature type="transmembrane region" description="Helical" evidence="6">
    <location>
        <begin position="338"/>
        <end position="359"/>
    </location>
</feature>
<evidence type="ECO:0000256" key="5">
    <source>
        <dbReference type="ARBA" id="ARBA00023136"/>
    </source>
</evidence>
<keyword evidence="4 6" id="KW-1133">Transmembrane helix</keyword>
<proteinExistence type="predicted"/>
<evidence type="ECO:0000313" key="8">
    <source>
        <dbReference type="EMBL" id="MBC5648984.1"/>
    </source>
</evidence>
<organism evidence="8 9">
    <name type="scientific">Christensenella tenuis</name>
    <dbReference type="NCBI Taxonomy" id="2763033"/>
    <lineage>
        <taxon>Bacteria</taxon>
        <taxon>Bacillati</taxon>
        <taxon>Bacillota</taxon>
        <taxon>Clostridia</taxon>
        <taxon>Christensenellales</taxon>
        <taxon>Christensenellaceae</taxon>
        <taxon>Christensenella</taxon>
    </lineage>
</organism>
<dbReference type="Pfam" id="PF02687">
    <property type="entry name" value="FtsX"/>
    <property type="match status" value="1"/>
</dbReference>
<feature type="transmembrane region" description="Helical" evidence="6">
    <location>
        <begin position="387"/>
        <end position="413"/>
    </location>
</feature>
<evidence type="ECO:0000256" key="3">
    <source>
        <dbReference type="ARBA" id="ARBA00022692"/>
    </source>
</evidence>
<dbReference type="Proteomes" id="UP000606889">
    <property type="component" value="Unassembled WGS sequence"/>
</dbReference>
<keyword evidence="3 6" id="KW-0812">Transmembrane</keyword>
<dbReference type="RefSeq" id="WP_186858436.1">
    <property type="nucleotide sequence ID" value="NZ_JACOON010000006.1"/>
</dbReference>
<evidence type="ECO:0000313" key="9">
    <source>
        <dbReference type="Proteomes" id="UP000606889"/>
    </source>
</evidence>
<name>A0ABR7EIZ8_9FIRM</name>
<comment type="subcellular location">
    <subcellularLocation>
        <location evidence="1">Cell membrane</location>
        <topology evidence="1">Multi-pass membrane protein</topology>
    </subcellularLocation>
</comment>
<evidence type="ECO:0000256" key="2">
    <source>
        <dbReference type="ARBA" id="ARBA00022475"/>
    </source>
</evidence>